<dbReference type="SUPFAM" id="SSF82607">
    <property type="entry name" value="YbaB-like"/>
    <property type="match status" value="1"/>
</dbReference>
<evidence type="ECO:0000313" key="4">
    <source>
        <dbReference type="Proteomes" id="UP000287352"/>
    </source>
</evidence>
<dbReference type="PANTHER" id="PTHR33449">
    <property type="entry name" value="NUCLEOID-ASSOCIATED PROTEIN YBAB"/>
    <property type="match status" value="1"/>
</dbReference>
<comment type="subcellular location">
    <subcellularLocation>
        <location evidence="2">Cytoplasm</location>
        <location evidence="2">Nucleoid</location>
    </subcellularLocation>
</comment>
<accession>A0A401ZYY1</accession>
<keyword evidence="4" id="KW-1185">Reference proteome</keyword>
<proteinExistence type="inferred from homology"/>
<gene>
    <name evidence="3" type="ORF">KTT_19230</name>
</gene>
<dbReference type="GO" id="GO:0043590">
    <property type="term" value="C:bacterial nucleoid"/>
    <property type="evidence" value="ECO:0007669"/>
    <property type="project" value="UniProtKB-UniRule"/>
</dbReference>
<comment type="subunit">
    <text evidence="2">Homodimer.</text>
</comment>
<dbReference type="RefSeq" id="WP_126579724.1">
    <property type="nucleotide sequence ID" value="NZ_BIFR01000001.1"/>
</dbReference>
<comment type="function">
    <text evidence="2">Binds to DNA and alters its conformation. May be involved in regulation of gene expression, nucleoid organization and DNA protection.</text>
</comment>
<keyword evidence="2" id="KW-0963">Cytoplasm</keyword>
<dbReference type="Pfam" id="PF02575">
    <property type="entry name" value="YbaB_DNA_bd"/>
    <property type="match status" value="1"/>
</dbReference>
<comment type="similarity">
    <text evidence="2">Belongs to the YbaB/EbfC family.</text>
</comment>
<dbReference type="HAMAP" id="MF_00274">
    <property type="entry name" value="DNA_YbaB_EbfC"/>
    <property type="match status" value="1"/>
</dbReference>
<evidence type="ECO:0000313" key="3">
    <source>
        <dbReference type="EMBL" id="GCE12064.1"/>
    </source>
</evidence>
<dbReference type="GO" id="GO:0003677">
    <property type="term" value="F:DNA binding"/>
    <property type="evidence" value="ECO:0007669"/>
    <property type="project" value="UniProtKB-UniRule"/>
</dbReference>
<sequence>MGFNMKELQKMQQKMLKMQEELESTLFTGTAGGGAVSITMSGKYEITAVKIDADAFSADDIEELEVMVKAASKDAFDKVTEAQQKLVTSATGGMKIPGLF</sequence>
<dbReference type="GO" id="GO:0005829">
    <property type="term" value="C:cytosol"/>
    <property type="evidence" value="ECO:0007669"/>
    <property type="project" value="TreeGrafter"/>
</dbReference>
<dbReference type="InterPro" id="IPR036894">
    <property type="entry name" value="YbaB-like_sf"/>
</dbReference>
<dbReference type="NCBIfam" id="TIGR00103">
    <property type="entry name" value="DNA_YbaB_EbfC"/>
    <property type="match status" value="1"/>
</dbReference>
<dbReference type="AlphaFoldDB" id="A0A401ZYY1"/>
<dbReference type="Proteomes" id="UP000287352">
    <property type="component" value="Unassembled WGS sequence"/>
</dbReference>
<dbReference type="PIRSF" id="PIRSF004555">
    <property type="entry name" value="UCP004555"/>
    <property type="match status" value="1"/>
</dbReference>
<dbReference type="InterPro" id="IPR004401">
    <property type="entry name" value="YbaB/EbfC"/>
</dbReference>
<dbReference type="Gene3D" id="3.30.1310.10">
    <property type="entry name" value="Nucleoid-associated protein YbaB-like domain"/>
    <property type="match status" value="1"/>
</dbReference>
<protein>
    <recommendedName>
        <fullName evidence="2">Nucleoid-associated protein KTT_19230</fullName>
    </recommendedName>
</protein>
<dbReference type="OrthoDB" id="164627at2"/>
<comment type="caution">
    <text evidence="3">The sequence shown here is derived from an EMBL/GenBank/DDBJ whole genome shotgun (WGS) entry which is preliminary data.</text>
</comment>
<name>A0A401ZYY1_9CHLR</name>
<keyword evidence="1 2" id="KW-0238">DNA-binding</keyword>
<dbReference type="EMBL" id="BIFR01000001">
    <property type="protein sequence ID" value="GCE12064.1"/>
    <property type="molecule type" value="Genomic_DNA"/>
</dbReference>
<reference evidence="4" key="1">
    <citation type="submission" date="2018-12" db="EMBL/GenBank/DDBJ databases">
        <title>Tengunoibacter tsumagoiensis gen. nov., sp. nov., Dictyobacter kobayashii sp. nov., D. alpinus sp. nov., and D. joshuensis sp. nov. and description of Dictyobacteraceae fam. nov. within the order Ktedonobacterales isolated from Tengu-no-mugimeshi.</title>
        <authorList>
            <person name="Wang C.M."/>
            <person name="Zheng Y."/>
            <person name="Sakai Y."/>
            <person name="Toyoda A."/>
            <person name="Minakuchi Y."/>
            <person name="Abe K."/>
            <person name="Yokota A."/>
            <person name="Yabe S."/>
        </authorList>
    </citation>
    <scope>NUCLEOTIDE SEQUENCE [LARGE SCALE GENOMIC DNA]</scope>
    <source>
        <strain evidence="4">Uno3</strain>
    </source>
</reference>
<evidence type="ECO:0000256" key="1">
    <source>
        <dbReference type="ARBA" id="ARBA00023125"/>
    </source>
</evidence>
<dbReference type="PANTHER" id="PTHR33449:SF1">
    <property type="entry name" value="NUCLEOID-ASSOCIATED PROTEIN YBAB"/>
    <property type="match status" value="1"/>
</dbReference>
<evidence type="ECO:0000256" key="2">
    <source>
        <dbReference type="HAMAP-Rule" id="MF_00274"/>
    </source>
</evidence>
<organism evidence="3 4">
    <name type="scientific">Tengunoibacter tsumagoiensis</name>
    <dbReference type="NCBI Taxonomy" id="2014871"/>
    <lineage>
        <taxon>Bacteria</taxon>
        <taxon>Bacillati</taxon>
        <taxon>Chloroflexota</taxon>
        <taxon>Ktedonobacteria</taxon>
        <taxon>Ktedonobacterales</taxon>
        <taxon>Dictyobacteraceae</taxon>
        <taxon>Tengunoibacter</taxon>
    </lineage>
</organism>